<keyword evidence="1" id="KW-0472">Membrane</keyword>
<dbReference type="OrthoDB" id="145655at2157"/>
<feature type="transmembrane region" description="Helical" evidence="1">
    <location>
        <begin position="23"/>
        <end position="44"/>
    </location>
</feature>
<reference evidence="3" key="1">
    <citation type="submission" date="2016-10" db="EMBL/GenBank/DDBJ databases">
        <authorList>
            <person name="Varghese N."/>
            <person name="Submissions S."/>
        </authorList>
    </citation>
    <scope>NUCLEOTIDE SEQUENCE [LARGE SCALE GENOMIC DNA]</scope>
    <source>
        <strain evidence="3">CGMCC 1.10118</strain>
    </source>
</reference>
<feature type="transmembrane region" description="Helical" evidence="1">
    <location>
        <begin position="149"/>
        <end position="170"/>
    </location>
</feature>
<keyword evidence="1" id="KW-0812">Transmembrane</keyword>
<keyword evidence="1" id="KW-1133">Transmembrane helix</keyword>
<feature type="transmembrane region" description="Helical" evidence="1">
    <location>
        <begin position="377"/>
        <end position="399"/>
    </location>
</feature>
<organism evidence="2 3">
    <name type="scientific">Halobellus clavatus</name>
    <dbReference type="NCBI Taxonomy" id="660517"/>
    <lineage>
        <taxon>Archaea</taxon>
        <taxon>Methanobacteriati</taxon>
        <taxon>Methanobacteriota</taxon>
        <taxon>Stenosarchaea group</taxon>
        <taxon>Halobacteria</taxon>
        <taxon>Halobacteriales</taxon>
        <taxon>Haloferacaceae</taxon>
        <taxon>Halobellus</taxon>
    </lineage>
</organism>
<dbReference type="InterPro" id="IPR036927">
    <property type="entry name" value="Cyt_c_oxase-like_su1_sf"/>
</dbReference>
<evidence type="ECO:0000313" key="3">
    <source>
        <dbReference type="Proteomes" id="UP000199170"/>
    </source>
</evidence>
<feature type="transmembrane region" description="Helical" evidence="1">
    <location>
        <begin position="190"/>
        <end position="210"/>
    </location>
</feature>
<feature type="transmembrane region" description="Helical" evidence="1">
    <location>
        <begin position="90"/>
        <end position="113"/>
    </location>
</feature>
<feature type="transmembrane region" description="Helical" evidence="1">
    <location>
        <begin position="253"/>
        <end position="275"/>
    </location>
</feature>
<evidence type="ECO:0000256" key="1">
    <source>
        <dbReference type="SAM" id="Phobius"/>
    </source>
</evidence>
<dbReference type="RefSeq" id="WP_089766630.1">
    <property type="nucleotide sequence ID" value="NZ_FNPB01000004.1"/>
</dbReference>
<accession>A0A1H3FM93</accession>
<evidence type="ECO:0000313" key="2">
    <source>
        <dbReference type="EMBL" id="SDX91927.1"/>
    </source>
</evidence>
<gene>
    <name evidence="2" type="ORF">SAMN04487946_10443</name>
</gene>
<dbReference type="SUPFAM" id="SSF81442">
    <property type="entry name" value="Cytochrome c oxidase subunit I-like"/>
    <property type="match status" value="2"/>
</dbReference>
<feature type="transmembrane region" description="Helical" evidence="1">
    <location>
        <begin position="328"/>
        <end position="349"/>
    </location>
</feature>
<dbReference type="AlphaFoldDB" id="A0A1H3FM93"/>
<dbReference type="STRING" id="660517.SAMN04487946_10443"/>
<dbReference type="EMBL" id="FNPB01000004">
    <property type="protein sequence ID" value="SDX91927.1"/>
    <property type="molecule type" value="Genomic_DNA"/>
</dbReference>
<protein>
    <recommendedName>
        <fullName evidence="4">Cytochrome C and Quinol oxidase polypeptide I</fullName>
    </recommendedName>
</protein>
<sequence>MSAIPADVDTDAQPPMTVPLRHFVVALGFLLAGALVGALDAVGVVPGRSTLVHVHLLLAGWVCVTILGAMTQFVPVWSGTTLHSQRLAELQLWGVTVGLSGFVVCLLTGAYAWLPGFGFVLLAGFWLFVYNVGRTLLGVRPWDVTERHFALALGFLLLVTLLGLALAVSYVRPVFADWPVTRGTVRSAHATLAVFGVVLTTIFGALYQLATMFTQSDLRGIDSPLRTVESVGFPLGVVSLAAGRLAGNPLVGRIGALLLTAGTVAMAVVLARRLATRTVEWTPMLRRYAVAAAAMLLWAALATPAWIAAPLDPARLFGPPTAAHLLRFGAVGFVVLGTLYHVVPFIIWVHRYSDRLGFESVPMIDDLYDDRLARADLVALSVGMGLLVLAETGVLSSIGPQAAPSATLVGGAVSLLGFALFAANLIGVIQRHGSTSVATLLCPPLGRLGPSADDDVPDDTERARS</sequence>
<dbReference type="Gene3D" id="1.20.210.10">
    <property type="entry name" value="Cytochrome c oxidase-like, subunit I domain"/>
    <property type="match status" value="2"/>
</dbReference>
<keyword evidence="3" id="KW-1185">Reference proteome</keyword>
<evidence type="ECO:0008006" key="4">
    <source>
        <dbReference type="Google" id="ProtNLM"/>
    </source>
</evidence>
<feature type="transmembrane region" description="Helical" evidence="1">
    <location>
        <begin position="119"/>
        <end position="137"/>
    </location>
</feature>
<feature type="transmembrane region" description="Helical" evidence="1">
    <location>
        <begin position="405"/>
        <end position="426"/>
    </location>
</feature>
<proteinExistence type="predicted"/>
<dbReference type="Proteomes" id="UP000199170">
    <property type="component" value="Unassembled WGS sequence"/>
</dbReference>
<feature type="transmembrane region" description="Helical" evidence="1">
    <location>
        <begin position="287"/>
        <end position="308"/>
    </location>
</feature>
<feature type="transmembrane region" description="Helical" evidence="1">
    <location>
        <begin position="56"/>
        <end position="78"/>
    </location>
</feature>
<name>A0A1H3FM93_9EURY</name>